<proteinExistence type="predicted"/>
<evidence type="ECO:0000313" key="2">
    <source>
        <dbReference type="Proteomes" id="UP000078046"/>
    </source>
</evidence>
<accession>A0A177AVB5</accession>
<organism evidence="1 2">
    <name type="scientific">Intoshia linei</name>
    <dbReference type="NCBI Taxonomy" id="1819745"/>
    <lineage>
        <taxon>Eukaryota</taxon>
        <taxon>Metazoa</taxon>
        <taxon>Spiralia</taxon>
        <taxon>Lophotrochozoa</taxon>
        <taxon>Mesozoa</taxon>
        <taxon>Orthonectida</taxon>
        <taxon>Rhopaluridae</taxon>
        <taxon>Intoshia</taxon>
    </lineage>
</organism>
<protein>
    <submittedName>
        <fullName evidence="1">Uncharacterized protein</fullName>
    </submittedName>
</protein>
<evidence type="ECO:0000313" key="1">
    <source>
        <dbReference type="EMBL" id="OAF65154.1"/>
    </source>
</evidence>
<comment type="caution">
    <text evidence="1">The sequence shown here is derived from an EMBL/GenBank/DDBJ whole genome shotgun (WGS) entry which is preliminary data.</text>
</comment>
<gene>
    <name evidence="1" type="ORF">A3Q56_07121</name>
</gene>
<reference evidence="1 2" key="1">
    <citation type="submission" date="2016-04" db="EMBL/GenBank/DDBJ databases">
        <title>The genome of Intoshia linei affirms orthonectids as highly simplified spiralians.</title>
        <authorList>
            <person name="Mikhailov K.V."/>
            <person name="Slusarev G.S."/>
            <person name="Nikitin M.A."/>
            <person name="Logacheva M.D."/>
            <person name="Penin A."/>
            <person name="Aleoshin V."/>
            <person name="Panchin Y.V."/>
        </authorList>
    </citation>
    <scope>NUCLEOTIDE SEQUENCE [LARGE SCALE GENOMIC DNA]</scope>
    <source>
        <strain evidence="1">Intl2013</strain>
        <tissue evidence="1">Whole animal</tissue>
    </source>
</reference>
<dbReference type="Proteomes" id="UP000078046">
    <property type="component" value="Unassembled WGS sequence"/>
</dbReference>
<dbReference type="AlphaFoldDB" id="A0A177AVB5"/>
<keyword evidence="2" id="KW-1185">Reference proteome</keyword>
<name>A0A177AVB5_9BILA</name>
<dbReference type="EMBL" id="LWCA01001420">
    <property type="protein sequence ID" value="OAF65154.1"/>
    <property type="molecule type" value="Genomic_DNA"/>
</dbReference>
<sequence>MVNSRNSYSESCFRGLDKYNFGTWVELFYSEMIEKDLYYCFYYNDKTNTLSESKLNEFSMTIESTANLQKKEKLNNEFEFTKLKVYLYLIKCQSNDV</sequence>